<keyword evidence="1" id="KW-0677">Repeat</keyword>
<dbReference type="InterPro" id="IPR007737">
    <property type="entry name" value="Mga_HTH"/>
</dbReference>
<evidence type="ECO:0000256" key="2">
    <source>
        <dbReference type="ARBA" id="ARBA00023015"/>
    </source>
</evidence>
<dbReference type="SUPFAM" id="SSF63520">
    <property type="entry name" value="PTS-regulatory domain, PRD"/>
    <property type="match status" value="1"/>
</dbReference>
<dbReference type="PANTHER" id="PTHR30185:SF18">
    <property type="entry name" value="TRANSCRIPTIONAL REGULATOR MTLR"/>
    <property type="match status" value="1"/>
</dbReference>
<evidence type="ECO:0000256" key="4">
    <source>
        <dbReference type="ARBA" id="ARBA00023163"/>
    </source>
</evidence>
<dbReference type="OrthoDB" id="3175596at2"/>
<dbReference type="PANTHER" id="PTHR30185">
    <property type="entry name" value="CRYPTIC BETA-GLUCOSIDE BGL OPERON ANTITERMINATOR"/>
    <property type="match status" value="1"/>
</dbReference>
<gene>
    <name evidence="6" type="ORF">E5347_12450</name>
</gene>
<evidence type="ECO:0000256" key="1">
    <source>
        <dbReference type="ARBA" id="ARBA00022737"/>
    </source>
</evidence>
<comment type="caution">
    <text evidence="6">The sequence shown here is derived from an EMBL/GenBank/DDBJ whole genome shotgun (WGS) entry which is preliminary data.</text>
</comment>
<organism evidence="6 7">
    <name type="scientific">Clostridium sartagoforme</name>
    <dbReference type="NCBI Taxonomy" id="84031"/>
    <lineage>
        <taxon>Bacteria</taxon>
        <taxon>Bacillati</taxon>
        <taxon>Bacillota</taxon>
        <taxon>Clostridia</taxon>
        <taxon>Eubacteriales</taxon>
        <taxon>Clostridiaceae</taxon>
        <taxon>Clostridium</taxon>
    </lineage>
</organism>
<dbReference type="AlphaFoldDB" id="A0A4S2DKN3"/>
<dbReference type="EMBL" id="SRYR01000007">
    <property type="protein sequence ID" value="TGY41533.1"/>
    <property type="molecule type" value="Genomic_DNA"/>
</dbReference>
<evidence type="ECO:0000313" key="6">
    <source>
        <dbReference type="EMBL" id="TGY41533.1"/>
    </source>
</evidence>
<dbReference type="GO" id="GO:0006355">
    <property type="term" value="P:regulation of DNA-templated transcription"/>
    <property type="evidence" value="ECO:0007669"/>
    <property type="project" value="InterPro"/>
</dbReference>
<accession>A0A4S2DKN3</accession>
<evidence type="ECO:0000259" key="5">
    <source>
        <dbReference type="PROSITE" id="PS51372"/>
    </source>
</evidence>
<proteinExistence type="predicted"/>
<dbReference type="RefSeq" id="WP_136007554.1">
    <property type="nucleotide sequence ID" value="NZ_SRYR01000007.1"/>
</dbReference>
<keyword evidence="4" id="KW-0804">Transcription</keyword>
<dbReference type="Gene3D" id="1.10.1790.10">
    <property type="entry name" value="PRD domain"/>
    <property type="match status" value="1"/>
</dbReference>
<dbReference type="InterPro" id="IPR036388">
    <property type="entry name" value="WH-like_DNA-bd_sf"/>
</dbReference>
<protein>
    <submittedName>
        <fullName evidence="6">HTH domain-containing protein</fullName>
    </submittedName>
</protein>
<evidence type="ECO:0000256" key="3">
    <source>
        <dbReference type="ARBA" id="ARBA00023159"/>
    </source>
</evidence>
<name>A0A4S2DKN3_9CLOT</name>
<dbReference type="PROSITE" id="PS51372">
    <property type="entry name" value="PRD_2"/>
    <property type="match status" value="1"/>
</dbReference>
<sequence>MFTERQFKIIAGLKGAGEWVKGSILAETIGVSVKTLQIDIKKINEQYQDKPIILSNNRLGYLLDCSDVIFNDIQNLEDRKELNSQGVYGRSKQILMLLLFEKDYIKIGDIADKLFLSKSTINTNLSQVRRIIERTLGVNIEVSASRGIRIQASENRKRIICMKAMENKVDYATILGIDEFNNIYHYEEILSDIISKLFIEYDIIATGESYKDFIRFLSISILRSKLMFEEVELENDNVDIEDLVIEISSEVKEKINYVFSNSELYYIQLRVQELNLIKKKRQENKMIIDSLNRFEKEVYMQTGYSLNMDKELIDIMANHIMRMKKRILSGRNNIGNYTKELSLRYPLEQHLLKTCLCSILGFDIPESELDYLVLYLTATIEKNRQKVKLLLVSDKSAASIYNLQQYLKYFIGERITEIETIPIYIFKQKQKEYISKYKLFITTEEELALKSKRFFLINQFIISDEIESIRKKIKDIEKVEADNNVKEMFDRYFKRELYEVEKDEQITLDKVLRRFKVNKDNKVSIESIGSKILCVTSHSRTKESSIKEVIVKNAFTYKRKQISRLLIVHYGGDEDMVKFFDLVKTILNSYM</sequence>
<feature type="domain" description="PRD" evidence="5">
    <location>
        <begin position="282"/>
        <end position="386"/>
    </location>
</feature>
<keyword evidence="2" id="KW-0805">Transcription regulation</keyword>
<dbReference type="InterPro" id="IPR011608">
    <property type="entry name" value="PRD"/>
</dbReference>
<keyword evidence="7" id="KW-1185">Reference proteome</keyword>
<dbReference type="Gene3D" id="1.10.10.10">
    <property type="entry name" value="Winged helix-like DNA-binding domain superfamily/Winged helix DNA-binding domain"/>
    <property type="match status" value="1"/>
</dbReference>
<reference evidence="6 7" key="1">
    <citation type="submission" date="2019-04" db="EMBL/GenBank/DDBJ databases">
        <title>Microbes associate with the intestines of laboratory mice.</title>
        <authorList>
            <person name="Navarre W."/>
            <person name="Wong E."/>
            <person name="Huang K."/>
            <person name="Tropini C."/>
            <person name="Ng K."/>
            <person name="Yu B."/>
        </authorList>
    </citation>
    <scope>NUCLEOTIDE SEQUENCE [LARGE SCALE GENOMIC DNA]</scope>
    <source>
        <strain evidence="6 7">NM50_B9-20</strain>
    </source>
</reference>
<evidence type="ECO:0000313" key="7">
    <source>
        <dbReference type="Proteomes" id="UP000306888"/>
    </source>
</evidence>
<keyword evidence="3" id="KW-0010">Activator</keyword>
<dbReference type="Proteomes" id="UP000306888">
    <property type="component" value="Unassembled WGS sequence"/>
</dbReference>
<dbReference type="InterPro" id="IPR036634">
    <property type="entry name" value="PRD_sf"/>
</dbReference>
<dbReference type="InterPro" id="IPR050661">
    <property type="entry name" value="BglG_antiterminators"/>
</dbReference>
<dbReference type="Pfam" id="PF05043">
    <property type="entry name" value="Mga"/>
    <property type="match status" value="1"/>
</dbReference>